<evidence type="ECO:0000313" key="6">
    <source>
        <dbReference type="Proteomes" id="UP000473014"/>
    </source>
</evidence>
<dbReference type="PANTHER" id="PTHR33495:SF2">
    <property type="entry name" value="ANTI-SIGMA FACTOR ANTAGONIST TM_1081-RELATED"/>
    <property type="match status" value="1"/>
</dbReference>
<dbReference type="Pfam" id="PF01740">
    <property type="entry name" value="STAS"/>
    <property type="match status" value="1"/>
</dbReference>
<feature type="region of interest" description="Disordered" evidence="3">
    <location>
        <begin position="1"/>
        <end position="69"/>
    </location>
</feature>
<dbReference type="CDD" id="cd07043">
    <property type="entry name" value="STAS_anti-anti-sigma_factors"/>
    <property type="match status" value="1"/>
</dbReference>
<name>A0A6G2BHS9_9ACTN</name>
<keyword evidence="6" id="KW-1185">Reference proteome</keyword>
<accession>A0A6G2BHS9</accession>
<evidence type="ECO:0000259" key="4">
    <source>
        <dbReference type="PROSITE" id="PS50801"/>
    </source>
</evidence>
<dbReference type="PANTHER" id="PTHR33495">
    <property type="entry name" value="ANTI-SIGMA FACTOR ANTAGONIST TM_1081-RELATED-RELATED"/>
    <property type="match status" value="1"/>
</dbReference>
<dbReference type="SUPFAM" id="SSF52091">
    <property type="entry name" value="SpoIIaa-like"/>
    <property type="match status" value="1"/>
</dbReference>
<dbReference type="GO" id="GO:0043856">
    <property type="term" value="F:anti-sigma factor antagonist activity"/>
    <property type="evidence" value="ECO:0007669"/>
    <property type="project" value="InterPro"/>
</dbReference>
<proteinExistence type="inferred from homology"/>
<dbReference type="Gene3D" id="3.30.750.24">
    <property type="entry name" value="STAS domain"/>
    <property type="match status" value="1"/>
</dbReference>
<evidence type="ECO:0000256" key="3">
    <source>
        <dbReference type="SAM" id="MobiDB-lite"/>
    </source>
</evidence>
<gene>
    <name evidence="5" type="ORF">F0L17_22540</name>
</gene>
<feature type="domain" description="STAS" evidence="4">
    <location>
        <begin position="85"/>
        <end position="170"/>
    </location>
</feature>
<organism evidence="5 6">
    <name type="scientific">Streptomyces taklimakanensis</name>
    <dbReference type="NCBI Taxonomy" id="2569853"/>
    <lineage>
        <taxon>Bacteria</taxon>
        <taxon>Bacillati</taxon>
        <taxon>Actinomycetota</taxon>
        <taxon>Actinomycetes</taxon>
        <taxon>Kitasatosporales</taxon>
        <taxon>Streptomycetaceae</taxon>
        <taxon>Streptomyces</taxon>
    </lineage>
</organism>
<dbReference type="InterPro" id="IPR002645">
    <property type="entry name" value="STAS_dom"/>
</dbReference>
<feature type="compositionally biased region" description="Basic and acidic residues" evidence="3">
    <location>
        <begin position="1"/>
        <end position="15"/>
    </location>
</feature>
<dbReference type="PROSITE" id="PS50801">
    <property type="entry name" value="STAS"/>
    <property type="match status" value="1"/>
</dbReference>
<dbReference type="OrthoDB" id="4294859at2"/>
<dbReference type="InterPro" id="IPR003658">
    <property type="entry name" value="Anti-sigma_ant"/>
</dbReference>
<reference evidence="5 6" key="1">
    <citation type="submission" date="2019-11" db="EMBL/GenBank/DDBJ databases">
        <authorList>
            <person name="Yuan L."/>
        </authorList>
    </citation>
    <scope>NUCLEOTIDE SEQUENCE [LARGE SCALE GENOMIC DNA]</scope>
    <source>
        <strain evidence="5 6">TRM43335</strain>
    </source>
</reference>
<dbReference type="EMBL" id="WIXO01000001">
    <property type="protein sequence ID" value="MTE21841.1"/>
    <property type="molecule type" value="Genomic_DNA"/>
</dbReference>
<feature type="compositionally biased region" description="Pro residues" evidence="3">
    <location>
        <begin position="46"/>
        <end position="63"/>
    </location>
</feature>
<comment type="caution">
    <text evidence="5">The sequence shown here is derived from an EMBL/GenBank/DDBJ whole genome shotgun (WGS) entry which is preliminary data.</text>
</comment>
<dbReference type="NCBIfam" id="TIGR00377">
    <property type="entry name" value="ant_ant_sig"/>
    <property type="match status" value="1"/>
</dbReference>
<dbReference type="Proteomes" id="UP000473014">
    <property type="component" value="Unassembled WGS sequence"/>
</dbReference>
<dbReference type="InterPro" id="IPR036513">
    <property type="entry name" value="STAS_dom_sf"/>
</dbReference>
<sequence>MRDTGVRHGTPRRESGSPNATAGHSVHDDQGTHRRRSIRRPTPGSRAPPPPPATATPDPPPPGGTGTVTDDLRITVERTHGPATLVAVAGELDYHTSPRLRSDALALIEGDRPHLVLDLSGVSFCDSSGLSVLIGLWNRAQAIGGSLVLCSVPERLMRLIRMTGLDQVLSITTAEDCLTDHPAPARDEGPAGDPR</sequence>
<evidence type="ECO:0000256" key="1">
    <source>
        <dbReference type="ARBA" id="ARBA00009013"/>
    </source>
</evidence>
<evidence type="ECO:0000313" key="5">
    <source>
        <dbReference type="EMBL" id="MTE21841.1"/>
    </source>
</evidence>
<comment type="similarity">
    <text evidence="1 2">Belongs to the anti-sigma-factor antagonist family.</text>
</comment>
<evidence type="ECO:0000256" key="2">
    <source>
        <dbReference type="RuleBase" id="RU003749"/>
    </source>
</evidence>
<dbReference type="AlphaFoldDB" id="A0A6G2BHS9"/>
<protein>
    <recommendedName>
        <fullName evidence="2">Anti-sigma factor antagonist</fullName>
    </recommendedName>
</protein>